<proteinExistence type="predicted"/>
<evidence type="ECO:0000313" key="2">
    <source>
        <dbReference type="Proteomes" id="UP001153269"/>
    </source>
</evidence>
<organism evidence="1 2">
    <name type="scientific">Pleuronectes platessa</name>
    <name type="common">European plaice</name>
    <dbReference type="NCBI Taxonomy" id="8262"/>
    <lineage>
        <taxon>Eukaryota</taxon>
        <taxon>Metazoa</taxon>
        <taxon>Chordata</taxon>
        <taxon>Craniata</taxon>
        <taxon>Vertebrata</taxon>
        <taxon>Euteleostomi</taxon>
        <taxon>Actinopterygii</taxon>
        <taxon>Neopterygii</taxon>
        <taxon>Teleostei</taxon>
        <taxon>Neoteleostei</taxon>
        <taxon>Acanthomorphata</taxon>
        <taxon>Carangaria</taxon>
        <taxon>Pleuronectiformes</taxon>
        <taxon>Pleuronectoidei</taxon>
        <taxon>Pleuronectidae</taxon>
        <taxon>Pleuronectes</taxon>
    </lineage>
</organism>
<gene>
    <name evidence="1" type="ORF">PLEPLA_LOCUS1641</name>
</gene>
<dbReference type="EMBL" id="CADEAL010000080">
    <property type="protein sequence ID" value="CAB1413938.1"/>
    <property type="molecule type" value="Genomic_DNA"/>
</dbReference>
<sequence length="178" mass="19809">MKVTLLMMKMKMKMKPLNLFFVRVDGCSSEGGLVPAGAQERAGPAVLIGRPWGKEISCLAPNQHASLIRHPLPPRLASVHVCALTFLLSSYRLCVRAMCIGVGALLVSCTLLANTHFTHNPWRFLSWSHVSDLIGSCINTTALTRLQNTTSCRQHITYRRFDRSPLFFWFPAAAVIEV</sequence>
<protein>
    <submittedName>
        <fullName evidence="1">Uncharacterized protein</fullName>
    </submittedName>
</protein>
<reference evidence="1" key="1">
    <citation type="submission" date="2020-03" db="EMBL/GenBank/DDBJ databases">
        <authorList>
            <person name="Weist P."/>
        </authorList>
    </citation>
    <scope>NUCLEOTIDE SEQUENCE</scope>
</reference>
<comment type="caution">
    <text evidence="1">The sequence shown here is derived from an EMBL/GenBank/DDBJ whole genome shotgun (WGS) entry which is preliminary data.</text>
</comment>
<keyword evidence="2" id="KW-1185">Reference proteome</keyword>
<accession>A0A9N7TLN8</accession>
<name>A0A9N7TLN8_PLEPL</name>
<dbReference type="Proteomes" id="UP001153269">
    <property type="component" value="Unassembled WGS sequence"/>
</dbReference>
<evidence type="ECO:0000313" key="1">
    <source>
        <dbReference type="EMBL" id="CAB1413938.1"/>
    </source>
</evidence>
<dbReference type="AlphaFoldDB" id="A0A9N7TLN8"/>